<dbReference type="GO" id="GO:0046872">
    <property type="term" value="F:metal ion binding"/>
    <property type="evidence" value="ECO:0007669"/>
    <property type="project" value="UniProtKB-KW"/>
</dbReference>
<proteinExistence type="predicted"/>
<reference evidence="4 5" key="1">
    <citation type="journal article" date="2015" name="Genome Announc.">
        <title>Expanding the biotechnology potential of lactobacilli through comparative genomics of 213 strains and associated genera.</title>
        <authorList>
            <person name="Sun Z."/>
            <person name="Harris H.M."/>
            <person name="McCann A."/>
            <person name="Guo C."/>
            <person name="Argimon S."/>
            <person name="Zhang W."/>
            <person name="Yang X."/>
            <person name="Jeffery I.B."/>
            <person name="Cooney J.C."/>
            <person name="Kagawa T.F."/>
            <person name="Liu W."/>
            <person name="Song Y."/>
            <person name="Salvetti E."/>
            <person name="Wrobel A."/>
            <person name="Rasinkangas P."/>
            <person name="Parkhill J."/>
            <person name="Rea M.C."/>
            <person name="O'Sullivan O."/>
            <person name="Ritari J."/>
            <person name="Douillard F.P."/>
            <person name="Paul Ross R."/>
            <person name="Yang R."/>
            <person name="Briner A.E."/>
            <person name="Felis G.E."/>
            <person name="de Vos W.M."/>
            <person name="Barrangou R."/>
            <person name="Klaenhammer T.R."/>
            <person name="Caufield P.W."/>
            <person name="Cui Y."/>
            <person name="Zhang H."/>
            <person name="O'Toole P.W."/>
        </authorList>
    </citation>
    <scope>NUCLEOTIDE SEQUENCE [LARGE SCALE GENOMIC DNA]</scope>
    <source>
        <strain evidence="4 5">DSM 17896</strain>
    </source>
</reference>
<keyword evidence="5" id="KW-1185">Reference proteome</keyword>
<dbReference type="AlphaFoldDB" id="A0A0R2I2D7"/>
<sequence>MKAMNIVLIAKWESVSQLETCIKSVAYHNSEVNYYVLNNDIAQEWFFHLNQLLKPFDSQLIDIKLPSDQLNAQLPVQIKLGQIPQLAHLDKALFLSLDALVTDNLAGLYHYQLGEKLWAVRSNQQTVLVNLQAVRQNAFLQQNQLSPESFTGPLADKVTELGCDLPAKFISNSGDSAIQLLDQPWNDEIDDHNQLWWQFFATDWPIIQQKKLLIPAQDLVNAPEKVEGQENRMQFIMAANYNYQPAFLTTIKSLLFHNQNIDIHLINPDIPQTWFNAINRQIWPSRLIDVKISPDKLNVKDVQKHSAKELSHVNNMTNALLYLHELIHCPRAIYLDSDVIVNRNLRPFYDLDLKGHPLAACRELFIDPLINVGVMLLDLDKLRTIPNLTSRMIDYYQHHEVSTASESVITHFFFDQYLELNFTYGYQTGSENGWSYLHDFKQMDRYLPQCYCLHYVTGDKPWKMLSVVRHRQLWWANFDLSWAAIKQHHLLPIQTKFTSPYQVMICTGDQTIENFEKIVQATPDIEFNVTAHTPVGFLLKKMIAYPNVHVFPEVLMPVHQQLAQRSSLILDIGYGNKDDQLLKAALEDGKFVMSFKNTQASSNLTSYPNYLVFNDDSVQEFIDTLKRLVVYGDLSN</sequence>
<dbReference type="EMBL" id="JQBW01000006">
    <property type="protein sequence ID" value="KRN59051.1"/>
    <property type="molecule type" value="Genomic_DNA"/>
</dbReference>
<dbReference type="Pfam" id="PF01501">
    <property type="entry name" value="Glyco_transf_8"/>
    <property type="match status" value="1"/>
</dbReference>
<dbReference type="RefSeq" id="WP_057740401.1">
    <property type="nucleotide sequence ID" value="NZ_JQBW01000006.1"/>
</dbReference>
<gene>
    <name evidence="4" type="ORF">IV45_GL000086</name>
</gene>
<evidence type="ECO:0000313" key="4">
    <source>
        <dbReference type="EMBL" id="KRN59051.1"/>
    </source>
</evidence>
<dbReference type="Proteomes" id="UP000050934">
    <property type="component" value="Unassembled WGS sequence"/>
</dbReference>
<evidence type="ECO:0000313" key="5">
    <source>
        <dbReference type="Proteomes" id="UP000050934"/>
    </source>
</evidence>
<dbReference type="SUPFAM" id="SSF53448">
    <property type="entry name" value="Nucleotide-diphospho-sugar transferases"/>
    <property type="match status" value="2"/>
</dbReference>
<accession>A0A0R2I2D7</accession>
<dbReference type="Gene3D" id="3.90.550.10">
    <property type="entry name" value="Spore Coat Polysaccharide Biosynthesis Protein SpsA, Chain A"/>
    <property type="match status" value="2"/>
</dbReference>
<dbReference type="PANTHER" id="PTHR13778">
    <property type="entry name" value="GLYCOSYLTRANSFERASE 8 DOMAIN-CONTAINING PROTEIN"/>
    <property type="match status" value="1"/>
</dbReference>
<evidence type="ECO:0000256" key="2">
    <source>
        <dbReference type="ARBA" id="ARBA00022679"/>
    </source>
</evidence>
<dbReference type="GO" id="GO:0016757">
    <property type="term" value="F:glycosyltransferase activity"/>
    <property type="evidence" value="ECO:0007669"/>
    <property type="project" value="UniProtKB-KW"/>
</dbReference>
<comment type="caution">
    <text evidence="4">The sequence shown here is derived from an EMBL/GenBank/DDBJ whole genome shotgun (WGS) entry which is preliminary data.</text>
</comment>
<evidence type="ECO:0000256" key="3">
    <source>
        <dbReference type="ARBA" id="ARBA00022723"/>
    </source>
</evidence>
<dbReference type="STRING" id="396268.IV45_GL000086"/>
<dbReference type="InterPro" id="IPR029044">
    <property type="entry name" value="Nucleotide-diphossugar_trans"/>
</dbReference>
<keyword evidence="1" id="KW-0328">Glycosyltransferase</keyword>
<keyword evidence="3" id="KW-0479">Metal-binding</keyword>
<keyword evidence="2 4" id="KW-0808">Transferase</keyword>
<protein>
    <submittedName>
        <fullName evidence="4">Glycosyl transferase, family 8</fullName>
    </submittedName>
</protein>
<dbReference type="InterPro" id="IPR050748">
    <property type="entry name" value="Glycosyltrans_8_dom-fam"/>
</dbReference>
<evidence type="ECO:0000256" key="1">
    <source>
        <dbReference type="ARBA" id="ARBA00022676"/>
    </source>
</evidence>
<name>A0A0R2I2D7_9LACO</name>
<dbReference type="PANTHER" id="PTHR13778:SF47">
    <property type="entry name" value="LIPOPOLYSACCHARIDE 1,3-GALACTOSYLTRANSFERASE"/>
    <property type="match status" value="1"/>
</dbReference>
<dbReference type="InterPro" id="IPR002495">
    <property type="entry name" value="Glyco_trans_8"/>
</dbReference>
<organism evidence="4 5">
    <name type="scientific">Limosilactobacillus secaliphilus</name>
    <dbReference type="NCBI Taxonomy" id="396268"/>
    <lineage>
        <taxon>Bacteria</taxon>
        <taxon>Bacillati</taxon>
        <taxon>Bacillota</taxon>
        <taxon>Bacilli</taxon>
        <taxon>Lactobacillales</taxon>
        <taxon>Lactobacillaceae</taxon>
        <taxon>Limosilactobacillus</taxon>
    </lineage>
</organism>
<dbReference type="PATRIC" id="fig|396268.3.peg.87"/>